<organism evidence="3">
    <name type="scientific">hydrothermal vent metagenome</name>
    <dbReference type="NCBI Taxonomy" id="652676"/>
    <lineage>
        <taxon>unclassified sequences</taxon>
        <taxon>metagenomes</taxon>
        <taxon>ecological metagenomes</taxon>
    </lineage>
</organism>
<protein>
    <recommendedName>
        <fullName evidence="2">DUF374 domain-containing protein</fullName>
    </recommendedName>
</protein>
<dbReference type="AlphaFoldDB" id="A0A1W1BRF5"/>
<evidence type="ECO:0000313" key="3">
    <source>
        <dbReference type="EMBL" id="SFV56065.1"/>
    </source>
</evidence>
<dbReference type="EMBL" id="FPHC01000039">
    <property type="protein sequence ID" value="SFV56065.1"/>
    <property type="molecule type" value="Genomic_DNA"/>
</dbReference>
<dbReference type="CDD" id="cd07983">
    <property type="entry name" value="LPLAT_DUF374-like"/>
    <property type="match status" value="1"/>
</dbReference>
<name>A0A1W1BRF5_9ZZZZ</name>
<sequence>MRDTGLSIVAFIIYAIMRLIWYSAKREYHYLTPIEERQHIIACWHSDLLMIPVYRVIRPNRSASAIISQHKDGEIVAKVLSYLSIKAMRGSTRKGAKRVLLEAMRAIESGEEIQISPDGPKGPRYHIHDGVIALAMKGKLPIMTIGYRADRYWQLNSWDKFVIPKPFAKIDFYIESISIDGLDIDSAKSLLRTKMLEHSLP</sequence>
<reference evidence="3" key="1">
    <citation type="submission" date="2016-10" db="EMBL/GenBank/DDBJ databases">
        <authorList>
            <person name="de Groot N.N."/>
        </authorList>
    </citation>
    <scope>NUCLEOTIDE SEQUENCE</scope>
</reference>
<dbReference type="Pfam" id="PF04028">
    <property type="entry name" value="DUF374"/>
    <property type="match status" value="1"/>
</dbReference>
<feature type="transmembrane region" description="Helical" evidence="1">
    <location>
        <begin position="6"/>
        <end position="24"/>
    </location>
</feature>
<proteinExistence type="predicted"/>
<keyword evidence="1" id="KW-0472">Membrane</keyword>
<evidence type="ECO:0000256" key="1">
    <source>
        <dbReference type="SAM" id="Phobius"/>
    </source>
</evidence>
<keyword evidence="1" id="KW-0812">Transmembrane</keyword>
<keyword evidence="1" id="KW-1133">Transmembrane helix</keyword>
<gene>
    <name evidence="3" type="ORF">MNB_SV-6-1645</name>
</gene>
<dbReference type="InterPro" id="IPR007172">
    <property type="entry name" value="DUF374"/>
</dbReference>
<evidence type="ECO:0000259" key="2">
    <source>
        <dbReference type="Pfam" id="PF04028"/>
    </source>
</evidence>
<accession>A0A1W1BRF5</accession>
<feature type="domain" description="DUF374" evidence="2">
    <location>
        <begin position="58"/>
        <end position="124"/>
    </location>
</feature>